<accession>A0A1G8EI21</accession>
<sequence length="250" mass="26849">MIRLHRHQWIDVDQVGRIVTQRCSRCGTTRLRIRSAPPSERTLPMDSPHNPRALELARDALTAAIAGDADKAETALQAIADETGPDGTYSAILAWCDTLIDRLGLDTTGKLVIPGWLNAATGRMTGPADTPVTVVWAGRLITARANSDLDQYTALLDALPDDDLVVGEHVWELLSTVALMLCDVAGGTPRQSRGAYINGDDGYPWLTCGTCQEPLLLVEAGVRLSAMNAGVDTHTCAPGSRRPLTARETT</sequence>
<dbReference type="AlphaFoldDB" id="A0A1G8EI21"/>
<organism evidence="1 2">
    <name type="scientific">Sinosporangium album</name>
    <dbReference type="NCBI Taxonomy" id="504805"/>
    <lineage>
        <taxon>Bacteria</taxon>
        <taxon>Bacillati</taxon>
        <taxon>Actinomycetota</taxon>
        <taxon>Actinomycetes</taxon>
        <taxon>Streptosporangiales</taxon>
        <taxon>Streptosporangiaceae</taxon>
        <taxon>Sinosporangium</taxon>
    </lineage>
</organism>
<protein>
    <submittedName>
        <fullName evidence="1">Uncharacterized protein</fullName>
    </submittedName>
</protein>
<proteinExistence type="predicted"/>
<evidence type="ECO:0000313" key="1">
    <source>
        <dbReference type="EMBL" id="SDH69491.1"/>
    </source>
</evidence>
<dbReference type="Proteomes" id="UP000198923">
    <property type="component" value="Unassembled WGS sequence"/>
</dbReference>
<name>A0A1G8EI21_9ACTN</name>
<dbReference type="STRING" id="504805.SAMN05421505_120109"/>
<dbReference type="RefSeq" id="WP_093172296.1">
    <property type="nucleotide sequence ID" value="NZ_FNCN01000020.1"/>
</dbReference>
<reference evidence="1 2" key="1">
    <citation type="submission" date="2016-10" db="EMBL/GenBank/DDBJ databases">
        <authorList>
            <person name="de Groot N.N."/>
        </authorList>
    </citation>
    <scope>NUCLEOTIDE SEQUENCE [LARGE SCALE GENOMIC DNA]</scope>
    <source>
        <strain evidence="1 2">CPCC 201354</strain>
    </source>
</reference>
<keyword evidence="2" id="KW-1185">Reference proteome</keyword>
<evidence type="ECO:0000313" key="2">
    <source>
        <dbReference type="Proteomes" id="UP000198923"/>
    </source>
</evidence>
<gene>
    <name evidence="1" type="ORF">SAMN05421505_120109</name>
</gene>
<dbReference type="EMBL" id="FNCN01000020">
    <property type="protein sequence ID" value="SDH69491.1"/>
    <property type="molecule type" value="Genomic_DNA"/>
</dbReference>
<dbReference type="OrthoDB" id="3543551at2"/>